<protein>
    <submittedName>
        <fullName evidence="1">Uncharacterized protein</fullName>
    </submittedName>
</protein>
<dbReference type="EMBL" id="BAABFT010000009">
    <property type="protein sequence ID" value="GAA4329408.1"/>
    <property type="molecule type" value="Genomic_DNA"/>
</dbReference>
<reference evidence="2" key="1">
    <citation type="journal article" date="2019" name="Int. J. Syst. Evol. Microbiol.">
        <title>The Global Catalogue of Microorganisms (GCM) 10K type strain sequencing project: providing services to taxonomists for standard genome sequencing and annotation.</title>
        <authorList>
            <consortium name="The Broad Institute Genomics Platform"/>
            <consortium name="The Broad Institute Genome Sequencing Center for Infectious Disease"/>
            <person name="Wu L."/>
            <person name="Ma J."/>
        </authorList>
    </citation>
    <scope>NUCLEOTIDE SEQUENCE [LARGE SCALE GENOMIC DNA]</scope>
    <source>
        <strain evidence="2">JCM 17705</strain>
    </source>
</reference>
<keyword evidence="2" id="KW-1185">Reference proteome</keyword>
<accession>A0ABP8GSV2</accession>
<gene>
    <name evidence="1" type="ORF">GCM10023149_34090</name>
</gene>
<dbReference type="RefSeq" id="WP_345212341.1">
    <property type="nucleotide sequence ID" value="NZ_BAABFT010000009.1"/>
</dbReference>
<name>A0ABP8GSV2_9SPHI</name>
<comment type="caution">
    <text evidence="1">The sequence shown here is derived from an EMBL/GenBank/DDBJ whole genome shotgun (WGS) entry which is preliminary data.</text>
</comment>
<proteinExistence type="predicted"/>
<organism evidence="1 2">
    <name type="scientific">Mucilaginibacter gynuensis</name>
    <dbReference type="NCBI Taxonomy" id="1302236"/>
    <lineage>
        <taxon>Bacteria</taxon>
        <taxon>Pseudomonadati</taxon>
        <taxon>Bacteroidota</taxon>
        <taxon>Sphingobacteriia</taxon>
        <taxon>Sphingobacteriales</taxon>
        <taxon>Sphingobacteriaceae</taxon>
        <taxon>Mucilaginibacter</taxon>
    </lineage>
</organism>
<evidence type="ECO:0000313" key="1">
    <source>
        <dbReference type="EMBL" id="GAA4329408.1"/>
    </source>
</evidence>
<sequence>MSIADQNIPEQREGEHNDVIQYVDLPTVAEAHHLFILVKDRLKDVSNWHTFTGPVESKFGITDTQGRETYKIVEKGDHIYIDMPGPGSISGGGYDWVRVEALREHDNAEAESEYVAITVRPVANPKKPGSVIAHFFSHNSTNTFIVERYRNRVSAAVHGRNEQPNTDGNLIDDIRNIIVGLTARHSLSGPHWQVFVDNILKQG</sequence>
<dbReference type="Proteomes" id="UP001500582">
    <property type="component" value="Unassembled WGS sequence"/>
</dbReference>
<evidence type="ECO:0000313" key="2">
    <source>
        <dbReference type="Proteomes" id="UP001500582"/>
    </source>
</evidence>